<dbReference type="SMART" id="SM00612">
    <property type="entry name" value="Kelch"/>
    <property type="match status" value="9"/>
</dbReference>
<feature type="compositionally biased region" description="Polar residues" evidence="3">
    <location>
        <begin position="739"/>
        <end position="750"/>
    </location>
</feature>
<evidence type="ECO:0000256" key="2">
    <source>
        <dbReference type="ARBA" id="ARBA00022737"/>
    </source>
</evidence>
<evidence type="ECO:0000256" key="3">
    <source>
        <dbReference type="SAM" id="MobiDB-lite"/>
    </source>
</evidence>
<comment type="caution">
    <text evidence="4">The sequence shown here is derived from an EMBL/GenBank/DDBJ whole genome shotgun (WGS) entry which is preliminary data.</text>
</comment>
<protein>
    <recommendedName>
        <fullName evidence="6">Leucine-zipper-like transcriptional regulator 1</fullName>
    </recommendedName>
</protein>
<dbReference type="InterPro" id="IPR006652">
    <property type="entry name" value="Kelch_1"/>
</dbReference>
<evidence type="ECO:0008006" key="6">
    <source>
        <dbReference type="Google" id="ProtNLM"/>
    </source>
</evidence>
<sequence length="795" mass="89544">MSRMSLSARGDTSRAMSCSPSPSRPSPVTFKWEKVRTTGEVFTPRTGHCCASVGDRIYLFGGTDGESRKCDVYCYSCTRQEWDRVMVQRCHGGHVSEPPARSGARSVVYEGIVYIFGGYTKKDGDYFNDTWAFNPLYHTWAMLTAAGDVPSRRTDHSMVLYEGSVYTFGGFDGRNRYNDVSTMELPAHGAFREGSPMARWELVDGPATRAATGQECPSPRFGHSAVVHGSCMYVFGGWDGHDTLNELWEFNFPSGRWYPVAQRGVVPRPRYRHGCVVIDDSMIVFGGVDKEQHRFNELAELNLNTGVWSKLDVTGEIPTGRTFHKCRVWHGTLYLIGGFDGRRQNDMYRVAMEEGLRQRAAALNRHESAAPSRDMVPSHCQQESCTCCDMSSSCEPPPVVMPEDLCKWQKVETKNATGNDLSGRTGHAAVVWGKHLFVFGGTDEHARQNDVYKFDFSTQMWCKVPTSSPQPAARSGSKAVVYKDFLYLFGGYTKKEGEYFNDMWKLNLAKGTWTLVKPRRGYPPSPRTDHTCCILRSNIYVFGGFDGRSRYQDLHIFNTEDESWTAVSPGNEPLGRFGHTAVMYNTSMYVFGGWNGHDTLDDLCEYSTESQNWLSVPGRGEIVIVYGCCMFIFGGVDKKQERFSDLCEFNFETRVWSRVKTWGDPSPSARTFHQAVMYNGFMYIIGGFDGVRRNDIWCIPLIEEVSRSEKGRRKRLTLGRGSSRAPLRELTDDDGHDNGWTSNPDQQPDQGTAMPAVDTSVAGKDTDEQLRMRARISELETRLANLEEQNLCKVG</sequence>
<evidence type="ECO:0000313" key="4">
    <source>
        <dbReference type="EMBL" id="KAF4658298.1"/>
    </source>
</evidence>
<dbReference type="Pfam" id="PF24681">
    <property type="entry name" value="Kelch_KLHDC2_KLHL20_DRC7"/>
    <property type="match status" value="4"/>
</dbReference>
<accession>A0A7J6LG76</accession>
<dbReference type="OrthoDB" id="10251809at2759"/>
<dbReference type="AlphaFoldDB" id="A0A7J6LG76"/>
<proteinExistence type="predicted"/>
<dbReference type="PANTHER" id="PTHR46093:SF18">
    <property type="entry name" value="FIBRONECTIN TYPE-III DOMAIN-CONTAINING PROTEIN"/>
    <property type="match status" value="1"/>
</dbReference>
<dbReference type="Pfam" id="PF01344">
    <property type="entry name" value="Kelch_1"/>
    <property type="match status" value="1"/>
</dbReference>
<name>A0A7J6LG76_PEROL</name>
<gene>
    <name evidence="4" type="ORF">FOZ61_005725</name>
</gene>
<dbReference type="PANTHER" id="PTHR46093">
    <property type="entry name" value="ACYL-COA-BINDING DOMAIN-CONTAINING PROTEIN 5"/>
    <property type="match status" value="1"/>
</dbReference>
<evidence type="ECO:0000313" key="5">
    <source>
        <dbReference type="Proteomes" id="UP000570595"/>
    </source>
</evidence>
<keyword evidence="2" id="KW-0677">Repeat</keyword>
<dbReference type="InterPro" id="IPR015915">
    <property type="entry name" value="Kelch-typ_b-propeller"/>
</dbReference>
<keyword evidence="1" id="KW-0880">Kelch repeat</keyword>
<dbReference type="Proteomes" id="UP000570595">
    <property type="component" value="Unassembled WGS sequence"/>
</dbReference>
<dbReference type="EMBL" id="JABAHT010000315">
    <property type="protein sequence ID" value="KAF4658298.1"/>
    <property type="molecule type" value="Genomic_DNA"/>
</dbReference>
<evidence type="ECO:0000256" key="1">
    <source>
        <dbReference type="ARBA" id="ARBA00022441"/>
    </source>
</evidence>
<organism evidence="4 5">
    <name type="scientific">Perkinsus olseni</name>
    <name type="common">Perkinsus atlanticus</name>
    <dbReference type="NCBI Taxonomy" id="32597"/>
    <lineage>
        <taxon>Eukaryota</taxon>
        <taxon>Sar</taxon>
        <taxon>Alveolata</taxon>
        <taxon>Perkinsozoa</taxon>
        <taxon>Perkinsea</taxon>
        <taxon>Perkinsida</taxon>
        <taxon>Perkinsidae</taxon>
        <taxon>Perkinsus</taxon>
    </lineage>
</organism>
<feature type="region of interest" description="Disordered" evidence="3">
    <location>
        <begin position="1"/>
        <end position="27"/>
    </location>
</feature>
<reference evidence="4 5" key="1">
    <citation type="submission" date="2020-04" db="EMBL/GenBank/DDBJ databases">
        <title>Perkinsus olseni comparative genomics.</title>
        <authorList>
            <person name="Bogema D.R."/>
        </authorList>
    </citation>
    <scope>NUCLEOTIDE SEQUENCE [LARGE SCALE GENOMIC DNA]</scope>
    <source>
        <strain evidence="4">ATCC PRA-179</strain>
    </source>
</reference>
<dbReference type="Gene3D" id="2.120.10.80">
    <property type="entry name" value="Kelch-type beta propeller"/>
    <property type="match status" value="4"/>
</dbReference>
<dbReference type="SUPFAM" id="SSF117281">
    <property type="entry name" value="Kelch motif"/>
    <property type="match status" value="4"/>
</dbReference>
<feature type="region of interest" description="Disordered" evidence="3">
    <location>
        <begin position="723"/>
        <end position="766"/>
    </location>
</feature>